<protein>
    <submittedName>
        <fullName evidence="6">Eukaryotic translation initiation factor 3 subunit eif-3</fullName>
    </submittedName>
</protein>
<feature type="region of interest" description="Disordered" evidence="4">
    <location>
        <begin position="201"/>
        <end position="256"/>
    </location>
</feature>
<evidence type="ECO:0000259" key="5">
    <source>
        <dbReference type="PROSITE" id="PS51823"/>
    </source>
</evidence>
<dbReference type="Proteomes" id="UP001150062">
    <property type="component" value="Unassembled WGS sequence"/>
</dbReference>
<dbReference type="InterPro" id="IPR011990">
    <property type="entry name" value="TPR-like_helical_dom_sf"/>
</dbReference>
<accession>A0ABQ8XLK3</accession>
<feature type="compositionally biased region" description="Basic and acidic residues" evidence="4">
    <location>
        <begin position="245"/>
        <end position="256"/>
    </location>
</feature>
<name>A0ABQ8XLK3_9EUKA</name>
<dbReference type="PROSITE" id="PS50005">
    <property type="entry name" value="TPR"/>
    <property type="match status" value="1"/>
</dbReference>
<keyword evidence="3" id="KW-0175">Coiled coil</keyword>
<dbReference type="PROSITE" id="PS51823">
    <property type="entry name" value="CLU"/>
    <property type="match status" value="1"/>
</dbReference>
<keyword evidence="6" id="KW-0648">Protein biosynthesis</keyword>
<dbReference type="Gene3D" id="1.25.40.10">
    <property type="entry name" value="Tetratricopeptide repeat domain"/>
    <property type="match status" value="2"/>
</dbReference>
<dbReference type="Pfam" id="PF12807">
    <property type="entry name" value="eIF3_p135"/>
    <property type="match status" value="1"/>
</dbReference>
<feature type="compositionally biased region" description="Basic and acidic residues" evidence="4">
    <location>
        <begin position="216"/>
        <end position="233"/>
    </location>
</feature>
<dbReference type="InterPro" id="IPR025697">
    <property type="entry name" value="CLU_dom"/>
</dbReference>
<dbReference type="EMBL" id="JAOAOG010000276">
    <property type="protein sequence ID" value="KAJ6233501.1"/>
    <property type="molecule type" value="Genomic_DNA"/>
</dbReference>
<feature type="compositionally biased region" description="Polar residues" evidence="4">
    <location>
        <begin position="234"/>
        <end position="244"/>
    </location>
</feature>
<dbReference type="Pfam" id="PF13176">
    <property type="entry name" value="TPR_7"/>
    <property type="match status" value="1"/>
</dbReference>
<dbReference type="GO" id="GO:0003743">
    <property type="term" value="F:translation initiation factor activity"/>
    <property type="evidence" value="ECO:0007669"/>
    <property type="project" value="UniProtKB-KW"/>
</dbReference>
<feature type="repeat" description="TPR" evidence="2">
    <location>
        <begin position="1084"/>
        <end position="1117"/>
    </location>
</feature>
<gene>
    <name evidence="6" type="ORF">M0813_29807</name>
</gene>
<dbReference type="InterPro" id="IPR027523">
    <property type="entry name" value="CLU_prot"/>
</dbReference>
<evidence type="ECO:0000313" key="7">
    <source>
        <dbReference type="Proteomes" id="UP001150062"/>
    </source>
</evidence>
<dbReference type="PANTHER" id="PTHR12601:SF6">
    <property type="entry name" value="CLUSTERED MITOCHONDRIA PROTEIN HOMOLOG"/>
    <property type="match status" value="1"/>
</dbReference>
<dbReference type="SUPFAM" id="SSF48452">
    <property type="entry name" value="TPR-like"/>
    <property type="match status" value="2"/>
</dbReference>
<evidence type="ECO:0000256" key="2">
    <source>
        <dbReference type="PROSITE-ProRule" id="PRU00339"/>
    </source>
</evidence>
<proteinExistence type="predicted"/>
<dbReference type="InterPro" id="IPR033646">
    <property type="entry name" value="CLU-central"/>
</dbReference>
<dbReference type="InterPro" id="IPR019734">
    <property type="entry name" value="TPR_rpt"/>
</dbReference>
<evidence type="ECO:0000256" key="4">
    <source>
        <dbReference type="SAM" id="MobiDB-lite"/>
    </source>
</evidence>
<keyword evidence="1" id="KW-0963">Cytoplasm</keyword>
<feature type="coiled-coil region" evidence="3">
    <location>
        <begin position="1097"/>
        <end position="1127"/>
    </location>
</feature>
<feature type="domain" description="Clu" evidence="5">
    <location>
        <begin position="73"/>
        <end position="423"/>
    </location>
</feature>
<keyword evidence="7" id="KW-1185">Reference proteome</keyword>
<dbReference type="SMART" id="SM00028">
    <property type="entry name" value="TPR"/>
    <property type="match status" value="3"/>
</dbReference>
<keyword evidence="2" id="KW-0802">TPR repeat</keyword>
<evidence type="ECO:0000256" key="1">
    <source>
        <dbReference type="ARBA" id="ARBA00022490"/>
    </source>
</evidence>
<comment type="caution">
    <text evidence="6">The sequence shown here is derived from an EMBL/GenBank/DDBJ whole genome shotgun (WGS) entry which is preliminary data.</text>
</comment>
<organism evidence="6 7">
    <name type="scientific">Anaeramoeba flamelloides</name>
    <dbReference type="NCBI Taxonomy" id="1746091"/>
    <lineage>
        <taxon>Eukaryota</taxon>
        <taxon>Metamonada</taxon>
        <taxon>Anaeramoebidae</taxon>
        <taxon>Anaeramoeba</taxon>
    </lineage>
</organism>
<keyword evidence="6" id="KW-0396">Initiation factor</keyword>
<evidence type="ECO:0000256" key="3">
    <source>
        <dbReference type="SAM" id="Coils"/>
    </source>
</evidence>
<sequence length="1216" mass="142655">MFPSTKTTKNFSSIKINKNNEIYKILDGTLKKNKNSRNKSLRKSLRLISSSSRSVSKFSNTNDSDMSDISLGELELEALNFYANEQNNTNLSINIESVDWTIKHLEKLNDSYVEPTEELSKFEERIEKALKLYGFYRSFVDQSKTIAKTIVEELHLPNSLKTYKPIAALDNERKRKLNCDNSPQKDFLNINSNISRNLNSLPKKQKQEQEQEQELEQEKKHEQEQEQEKKNKPNETQIFSQTQQEKNDEEKDEIQDKSDLYTVAGLNFYILTDPLDEDEEDTWSKLCKYRLVGSQFLKSAMVQDLYVPLQCVVDHLGFRVFVTEETTTLQRNRFWWQYPKEIIENLKIASNNLNLKTHQIPNKQLNSQINTDLDQNLIRVSKEKEPNKNKKNFKKSKLKLRNKIKKKEVGDLKTKSTNLLNYAKMISNPITFNNELIIENQSKKKRRLLKKSVKSIDINDDELIDSLFLSGNSLSKKHPKLNRIRRIRKFQNHYPTESSLSFNLKGFIKKNQNKSNFFVTNAETILPYHLDEFDFISHTAKLRPELVKNHKTQLSSDLFGFEKNNVQDHWDNLRDLRQANVHLRKRIIPEFVNVLDSNITDPEKLGDISIDTNSLKEKMHEYGINIKLLGLIYEKVQSPYIKELILYEMIARTTRYIFNKEIREKIRIRREEHFLKYHKIKIHQKKKKKNSLEKQYNSFTPNYFYLEFFNTIIGRNDLQSKQFRSQILPKMLKKKFQISIKPEKLKAILKKPLFLLLIRNHLGISFPDWSAKDDEMLLNDLDLEINQTTINKGNRNSNKGTHSGPIQRHSNWLPMSGKIEIEPRVKFHLNYQTSLLAFASKYQDFINEGFYDLALESLNVQLAIQKELNGADKIKNNNKIINIFTQLSKIYSYLKEWNSVVICSKAALILSSSNTVQYHPQYHFPLTLLMKAKYKLNEIQQAIEYFKNSITVISLLFDNNHPRIAYSYSQIAKIYQSEGNWDASKIFYNKAWKILEKIPGRAGNQMMIQISLPFANSLFELKQYVHASQIITKVIGIAVRVVGKKDSNFIANCRFLLAKIKFNSNETHDAIKNAKLCLSLGSTIERLLLLAQSYHKSNKYEKAILTYEQALQKLKSTKNTNELLKIQEITKKIISIWFNDFKPNTKKLFYNSKKLLLNTINEKIYEKLIIELYKQESIFKYLNVLLNDLQNKKDNSLINKLSSIYQISIDYEIDDY</sequence>
<evidence type="ECO:0000313" key="6">
    <source>
        <dbReference type="EMBL" id="KAJ6233501.1"/>
    </source>
</evidence>
<reference evidence="6" key="1">
    <citation type="submission" date="2022-08" db="EMBL/GenBank/DDBJ databases">
        <title>Novel sulfate-reducing endosymbionts in the free-living metamonad Anaeramoeba.</title>
        <authorList>
            <person name="Jerlstrom-Hultqvist J."/>
            <person name="Cepicka I."/>
            <person name="Gallot-Lavallee L."/>
            <person name="Salas-Leiva D."/>
            <person name="Curtis B.A."/>
            <person name="Zahonova K."/>
            <person name="Pipaliya S."/>
            <person name="Dacks J."/>
            <person name="Roger A.J."/>
        </authorList>
    </citation>
    <scope>NUCLEOTIDE SEQUENCE</scope>
    <source>
        <strain evidence="6">Schooner1</strain>
    </source>
</reference>
<dbReference type="PANTHER" id="PTHR12601">
    <property type="entry name" value="EUKARYOTIC TRANSLATION INITIATION FACTOR 3 SUBUNIT EIF-3"/>
    <property type="match status" value="1"/>
</dbReference>